<reference evidence="1 2" key="1">
    <citation type="journal article" date="2019" name="Nat. Ecol. Evol.">
        <title>Megaphylogeny resolves global patterns of mushroom evolution.</title>
        <authorList>
            <person name="Varga T."/>
            <person name="Krizsan K."/>
            <person name="Foldi C."/>
            <person name="Dima B."/>
            <person name="Sanchez-Garcia M."/>
            <person name="Sanchez-Ramirez S."/>
            <person name="Szollosi G.J."/>
            <person name="Szarkandi J.G."/>
            <person name="Papp V."/>
            <person name="Albert L."/>
            <person name="Andreopoulos W."/>
            <person name="Angelini C."/>
            <person name="Antonin V."/>
            <person name="Barry K.W."/>
            <person name="Bougher N.L."/>
            <person name="Buchanan P."/>
            <person name="Buyck B."/>
            <person name="Bense V."/>
            <person name="Catcheside P."/>
            <person name="Chovatia M."/>
            <person name="Cooper J."/>
            <person name="Damon W."/>
            <person name="Desjardin D."/>
            <person name="Finy P."/>
            <person name="Geml J."/>
            <person name="Haridas S."/>
            <person name="Hughes K."/>
            <person name="Justo A."/>
            <person name="Karasinski D."/>
            <person name="Kautmanova I."/>
            <person name="Kiss B."/>
            <person name="Kocsube S."/>
            <person name="Kotiranta H."/>
            <person name="LaButti K.M."/>
            <person name="Lechner B.E."/>
            <person name="Liimatainen K."/>
            <person name="Lipzen A."/>
            <person name="Lukacs Z."/>
            <person name="Mihaltcheva S."/>
            <person name="Morgado L.N."/>
            <person name="Niskanen T."/>
            <person name="Noordeloos M.E."/>
            <person name="Ohm R.A."/>
            <person name="Ortiz-Santana B."/>
            <person name="Ovrebo C."/>
            <person name="Racz N."/>
            <person name="Riley R."/>
            <person name="Savchenko A."/>
            <person name="Shiryaev A."/>
            <person name="Soop K."/>
            <person name="Spirin V."/>
            <person name="Szebenyi C."/>
            <person name="Tomsovsky M."/>
            <person name="Tulloss R.E."/>
            <person name="Uehling J."/>
            <person name="Grigoriev I.V."/>
            <person name="Vagvolgyi C."/>
            <person name="Papp T."/>
            <person name="Martin F.M."/>
            <person name="Miettinen O."/>
            <person name="Hibbett D.S."/>
            <person name="Nagy L.G."/>
        </authorList>
    </citation>
    <scope>NUCLEOTIDE SEQUENCE [LARGE SCALE GENOMIC DNA]</scope>
    <source>
        <strain evidence="1 2">NL-1719</strain>
    </source>
</reference>
<keyword evidence="2" id="KW-1185">Reference proteome</keyword>
<protein>
    <submittedName>
        <fullName evidence="1">Uncharacterized protein</fullName>
    </submittedName>
</protein>
<sequence length="83" mass="9925">MPVPDDHSLYSLRTHSIPFHPHPASLLIELFRNPEFKSMGTCTMYYVYCPFQLAFYLYLVAWFSELFYSLPFIRYRSACMIEL</sequence>
<evidence type="ECO:0000313" key="2">
    <source>
        <dbReference type="Proteomes" id="UP000308600"/>
    </source>
</evidence>
<gene>
    <name evidence="1" type="ORF">BDN72DRAFT_832615</name>
</gene>
<proteinExistence type="predicted"/>
<dbReference type="Proteomes" id="UP000308600">
    <property type="component" value="Unassembled WGS sequence"/>
</dbReference>
<name>A0ACD3BD36_9AGAR</name>
<accession>A0ACD3BD36</accession>
<dbReference type="EMBL" id="ML208265">
    <property type="protein sequence ID" value="TFK74902.1"/>
    <property type="molecule type" value="Genomic_DNA"/>
</dbReference>
<organism evidence="1 2">
    <name type="scientific">Pluteus cervinus</name>
    <dbReference type="NCBI Taxonomy" id="181527"/>
    <lineage>
        <taxon>Eukaryota</taxon>
        <taxon>Fungi</taxon>
        <taxon>Dikarya</taxon>
        <taxon>Basidiomycota</taxon>
        <taxon>Agaricomycotina</taxon>
        <taxon>Agaricomycetes</taxon>
        <taxon>Agaricomycetidae</taxon>
        <taxon>Agaricales</taxon>
        <taxon>Pluteineae</taxon>
        <taxon>Pluteaceae</taxon>
        <taxon>Pluteus</taxon>
    </lineage>
</organism>
<evidence type="ECO:0000313" key="1">
    <source>
        <dbReference type="EMBL" id="TFK74902.1"/>
    </source>
</evidence>